<evidence type="ECO:0000313" key="4">
    <source>
        <dbReference type="Proteomes" id="UP000515369"/>
    </source>
</evidence>
<dbReference type="EMBL" id="CP059732">
    <property type="protein sequence ID" value="QMW04928.1"/>
    <property type="molecule type" value="Genomic_DNA"/>
</dbReference>
<reference evidence="3 4" key="1">
    <citation type="submission" date="2020-07" db="EMBL/GenBank/DDBJ databases">
        <title>Spirosoma foliorum sp. nov., isolated from the leaves on the Nejang mountain Korea, Republic of.</title>
        <authorList>
            <person name="Ho H."/>
            <person name="Lee Y.-J."/>
            <person name="Nurcahyanto D.-A."/>
            <person name="Kim S.-G."/>
        </authorList>
    </citation>
    <scope>NUCLEOTIDE SEQUENCE [LARGE SCALE GENOMIC DNA]</scope>
    <source>
        <strain evidence="3 4">PL0136</strain>
    </source>
</reference>
<protein>
    <submittedName>
        <fullName evidence="3">Right-handed parallel beta-helix repeat-containing protein</fullName>
    </submittedName>
</protein>
<accession>A0A7G5H1D6</accession>
<evidence type="ECO:0000313" key="3">
    <source>
        <dbReference type="EMBL" id="QMW04928.1"/>
    </source>
</evidence>
<dbReference type="Pfam" id="PF13229">
    <property type="entry name" value="Beta_helix"/>
    <property type="match status" value="1"/>
</dbReference>
<dbReference type="PANTHER" id="PTHR36453:SF1">
    <property type="entry name" value="RIGHT HANDED BETA HELIX DOMAIN-CONTAINING PROTEIN"/>
    <property type="match status" value="1"/>
</dbReference>
<dbReference type="KEGG" id="sfol:H3H32_08530"/>
<dbReference type="Gene3D" id="2.160.20.10">
    <property type="entry name" value="Single-stranded right-handed beta-helix, Pectin lyase-like"/>
    <property type="match status" value="2"/>
</dbReference>
<proteinExistence type="predicted"/>
<dbReference type="InterPro" id="IPR007742">
    <property type="entry name" value="NosD_dom"/>
</dbReference>
<dbReference type="InterPro" id="IPR022441">
    <property type="entry name" value="Para_beta_helix_rpt-2"/>
</dbReference>
<dbReference type="NCBIfam" id="TIGR03804">
    <property type="entry name" value="para_beta_helix"/>
    <property type="match status" value="1"/>
</dbReference>
<feature type="domain" description="Right handed beta helix" evidence="2">
    <location>
        <begin position="246"/>
        <end position="409"/>
    </location>
</feature>
<evidence type="ECO:0000259" key="1">
    <source>
        <dbReference type="Pfam" id="PF05048"/>
    </source>
</evidence>
<dbReference type="PANTHER" id="PTHR36453">
    <property type="entry name" value="SECRETED PROTEIN-RELATED"/>
    <property type="match status" value="1"/>
</dbReference>
<sequence length="573" mass="61446">MGYAQTTYYVASSGSDSNNGRASDAPFQSINKINSLALQPGDQILFRRGDTFRGTLQITQSGSSMSPIVIDAYGAGNKPVLAGSSLVSNWTNIGNNLWQATCSACGDRVTGVYRNNAALPLGRYPNLDVSNKGYLTVQSHSGRSSLTSQQALITNWTGAEAVFRPVNWILNRSIIRGQSGNTLQLDGSGNFNVSDNWGYFIQNHPSTLDQVGEWYYNPATKTIQLFDNQANPNNSSITATTRAQSIVLTSVAYITIRNLQLAQSVATGILATNTSNLVFSSNDVVQSGEDGISLQGSGSQILMEGNLIEDANNNGLIIGAYQNFTFRGNTVQKIGLLPGRGKSGDGTYIGILMATTANTLFENNIIDNIGYNGITFSTSTTIQHNQVSNFCMTKSDGSGLYIWNGNQQVMANMHLLSNVVFNGIGAPEGAPSDQPAEANGIYLDDCTTNIEVANNTVYNCAGMGIYFHGTSNSKLTGNTLFNNSEAQFVIRNVNGCPPQTNVIKGNQFVSRLATQPTAKYEASSVAEVANFGQFDNNVYARPFEDVNKIHVYYGNVTGGDGYLVSSVAEPIRA</sequence>
<name>A0A7G5H1D6_9BACT</name>
<dbReference type="RefSeq" id="WP_182462279.1">
    <property type="nucleotide sequence ID" value="NZ_CP059732.1"/>
</dbReference>
<dbReference type="AlphaFoldDB" id="A0A7G5H1D6"/>
<dbReference type="SUPFAM" id="SSF51126">
    <property type="entry name" value="Pectin lyase-like"/>
    <property type="match status" value="1"/>
</dbReference>
<dbReference type="InterPro" id="IPR006626">
    <property type="entry name" value="PbH1"/>
</dbReference>
<dbReference type="Proteomes" id="UP000515369">
    <property type="component" value="Chromosome"/>
</dbReference>
<dbReference type="InterPro" id="IPR011050">
    <property type="entry name" value="Pectin_lyase_fold/virulence"/>
</dbReference>
<dbReference type="InterPro" id="IPR012334">
    <property type="entry name" value="Pectin_lyas_fold"/>
</dbReference>
<feature type="domain" description="Periplasmic copper-binding protein NosD beta helix" evidence="1">
    <location>
        <begin position="439"/>
        <end position="511"/>
    </location>
</feature>
<keyword evidence="4" id="KW-1185">Reference proteome</keyword>
<dbReference type="Pfam" id="PF05048">
    <property type="entry name" value="NosD"/>
    <property type="match status" value="1"/>
</dbReference>
<dbReference type="InterPro" id="IPR039448">
    <property type="entry name" value="Beta_helix"/>
</dbReference>
<gene>
    <name evidence="3" type="ORF">H3H32_08530</name>
</gene>
<organism evidence="3 4">
    <name type="scientific">Spirosoma foliorum</name>
    <dbReference type="NCBI Taxonomy" id="2710596"/>
    <lineage>
        <taxon>Bacteria</taxon>
        <taxon>Pseudomonadati</taxon>
        <taxon>Bacteroidota</taxon>
        <taxon>Cytophagia</taxon>
        <taxon>Cytophagales</taxon>
        <taxon>Cytophagaceae</taxon>
        <taxon>Spirosoma</taxon>
    </lineage>
</organism>
<dbReference type="SMART" id="SM00710">
    <property type="entry name" value="PbH1"/>
    <property type="match status" value="8"/>
</dbReference>
<evidence type="ECO:0000259" key="2">
    <source>
        <dbReference type="Pfam" id="PF13229"/>
    </source>
</evidence>